<dbReference type="Proteomes" id="UP000762676">
    <property type="component" value="Unassembled WGS sequence"/>
</dbReference>
<dbReference type="Gene3D" id="2.40.70.10">
    <property type="entry name" value="Acid Proteases"/>
    <property type="match status" value="1"/>
</dbReference>
<comment type="caution">
    <text evidence="1">The sequence shown here is derived from an EMBL/GenBank/DDBJ whole genome shotgun (WGS) entry which is preliminary data.</text>
</comment>
<gene>
    <name evidence="1" type="ORF">ElyMa_003261900</name>
</gene>
<reference evidence="1 2" key="1">
    <citation type="journal article" date="2021" name="Elife">
        <title>Chloroplast acquisition without the gene transfer in kleptoplastic sea slugs, Plakobranchus ocellatus.</title>
        <authorList>
            <person name="Maeda T."/>
            <person name="Takahashi S."/>
            <person name="Yoshida T."/>
            <person name="Shimamura S."/>
            <person name="Takaki Y."/>
            <person name="Nagai Y."/>
            <person name="Toyoda A."/>
            <person name="Suzuki Y."/>
            <person name="Arimoto A."/>
            <person name="Ishii H."/>
            <person name="Satoh N."/>
            <person name="Nishiyama T."/>
            <person name="Hasebe M."/>
            <person name="Maruyama T."/>
            <person name="Minagawa J."/>
            <person name="Obokata J."/>
            <person name="Shigenobu S."/>
        </authorList>
    </citation>
    <scope>NUCLEOTIDE SEQUENCE [LARGE SCALE GENOMIC DNA]</scope>
</reference>
<dbReference type="InterPro" id="IPR050951">
    <property type="entry name" value="Retrovirus_Pol_polyprotein"/>
</dbReference>
<feature type="non-terminal residue" evidence="1">
    <location>
        <position position="200"/>
    </location>
</feature>
<organism evidence="1 2">
    <name type="scientific">Elysia marginata</name>
    <dbReference type="NCBI Taxonomy" id="1093978"/>
    <lineage>
        <taxon>Eukaryota</taxon>
        <taxon>Metazoa</taxon>
        <taxon>Spiralia</taxon>
        <taxon>Lophotrochozoa</taxon>
        <taxon>Mollusca</taxon>
        <taxon>Gastropoda</taxon>
        <taxon>Heterobranchia</taxon>
        <taxon>Euthyneura</taxon>
        <taxon>Panpulmonata</taxon>
        <taxon>Sacoglossa</taxon>
        <taxon>Placobranchoidea</taxon>
        <taxon>Plakobranchidae</taxon>
        <taxon>Elysia</taxon>
    </lineage>
</organism>
<accession>A0AAV4J954</accession>
<dbReference type="AlphaFoldDB" id="A0AAV4J954"/>
<dbReference type="EMBL" id="BMAT01006704">
    <property type="protein sequence ID" value="GFS18365.1"/>
    <property type="molecule type" value="Genomic_DNA"/>
</dbReference>
<keyword evidence="2" id="KW-1185">Reference proteome</keyword>
<dbReference type="PANTHER" id="PTHR37984">
    <property type="entry name" value="PROTEIN CBG26694"/>
    <property type="match status" value="1"/>
</dbReference>
<dbReference type="PANTHER" id="PTHR37984:SF13">
    <property type="entry name" value="RIBONUCLEASE H"/>
    <property type="match status" value="1"/>
</dbReference>
<proteinExistence type="predicted"/>
<protein>
    <submittedName>
        <fullName evidence="1">Polyprotein</fullName>
    </submittedName>
</protein>
<evidence type="ECO:0000313" key="1">
    <source>
        <dbReference type="EMBL" id="GFS18365.1"/>
    </source>
</evidence>
<name>A0AAV4J954_9GAST</name>
<dbReference type="InterPro" id="IPR021109">
    <property type="entry name" value="Peptidase_aspartic_dom_sf"/>
</dbReference>
<sequence length="200" mass="21912">STNSKSGSRPYKAHAFEEQDIDNEEESFALFTMFSSSEPIHKDLQINGVNIKFQLDIGAFLSVMNRDTFSRVINAPLKPSSKVLKTYTGEAVRICGEAVVDVRDDKLTVTLPLVVVEKGGPPLLGRDWLSALGINLGLNRINHDCPQTLEQVLESYGSVFKSSAGCLRGTKVKLYTSRALSSSFAGRDSLPMPCARQSKK</sequence>
<feature type="non-terminal residue" evidence="1">
    <location>
        <position position="1"/>
    </location>
</feature>
<dbReference type="SUPFAM" id="SSF50630">
    <property type="entry name" value="Acid proteases"/>
    <property type="match status" value="1"/>
</dbReference>
<evidence type="ECO:0000313" key="2">
    <source>
        <dbReference type="Proteomes" id="UP000762676"/>
    </source>
</evidence>